<name>A0A1Y1X3L9_9FUNG</name>
<dbReference type="EMBL" id="MCFG01000146">
    <property type="protein sequence ID" value="ORX80409.1"/>
    <property type="molecule type" value="Genomic_DNA"/>
</dbReference>
<dbReference type="STRING" id="1754192.A0A1Y1X3L9"/>
<protein>
    <recommendedName>
        <fullName evidence="2">Nascent polypeptide-associated complex subunit alpha-like UBA domain-containing protein</fullName>
    </recommendedName>
</protein>
<dbReference type="Gene3D" id="1.10.8.10">
    <property type="entry name" value="DNA helicase RuvA subunit, C-terminal domain"/>
    <property type="match status" value="1"/>
</dbReference>
<reference evidence="3 4" key="1">
    <citation type="submission" date="2016-08" db="EMBL/GenBank/DDBJ databases">
        <title>A Parts List for Fungal Cellulosomes Revealed by Comparative Genomics.</title>
        <authorList>
            <consortium name="DOE Joint Genome Institute"/>
            <person name="Haitjema C.H."/>
            <person name="Gilmore S.P."/>
            <person name="Henske J.K."/>
            <person name="Solomon K.V."/>
            <person name="De Groot R."/>
            <person name="Kuo A."/>
            <person name="Mondo S.J."/>
            <person name="Salamov A.A."/>
            <person name="Labutti K."/>
            <person name="Zhao Z."/>
            <person name="Chiniquy J."/>
            <person name="Barry K."/>
            <person name="Brewer H.M."/>
            <person name="Purvine S.O."/>
            <person name="Wright A.T."/>
            <person name="Boxma B."/>
            <person name="Van Alen T."/>
            <person name="Hackstein J.H."/>
            <person name="Baker S.E."/>
            <person name="Grigoriev I.V."/>
            <person name="O'Malley M.A."/>
        </authorList>
    </citation>
    <scope>NUCLEOTIDE SEQUENCE [LARGE SCALE GENOMIC DNA]</scope>
    <source>
        <strain evidence="3 4">S4</strain>
    </source>
</reference>
<dbReference type="GO" id="GO:0043066">
    <property type="term" value="P:negative regulation of apoptotic process"/>
    <property type="evidence" value="ECO:0007669"/>
    <property type="project" value="TreeGrafter"/>
</dbReference>
<dbReference type="InterPro" id="IPR044034">
    <property type="entry name" value="NAC-like_UBA"/>
</dbReference>
<comment type="caution">
    <text evidence="3">The sequence shown here is derived from an EMBL/GenBank/DDBJ whole genome shotgun (WGS) entry which is preliminary data.</text>
</comment>
<proteinExistence type="predicted"/>
<dbReference type="Proteomes" id="UP000193944">
    <property type="component" value="Unassembled WGS sequence"/>
</dbReference>
<feature type="compositionally biased region" description="Basic and acidic residues" evidence="1">
    <location>
        <begin position="1"/>
        <end position="23"/>
    </location>
</feature>
<dbReference type="PANTHER" id="PTHR31184:SF2">
    <property type="entry name" value="HUNTINGTIN-INTERACTING PROTEIN K"/>
    <property type="match status" value="1"/>
</dbReference>
<evidence type="ECO:0000256" key="1">
    <source>
        <dbReference type="SAM" id="MobiDB-lite"/>
    </source>
</evidence>
<organism evidence="3 4">
    <name type="scientific">Anaeromyces robustus</name>
    <dbReference type="NCBI Taxonomy" id="1754192"/>
    <lineage>
        <taxon>Eukaryota</taxon>
        <taxon>Fungi</taxon>
        <taxon>Fungi incertae sedis</taxon>
        <taxon>Chytridiomycota</taxon>
        <taxon>Chytridiomycota incertae sedis</taxon>
        <taxon>Neocallimastigomycetes</taxon>
        <taxon>Neocallimastigales</taxon>
        <taxon>Neocallimastigaceae</taxon>
        <taxon>Anaeromyces</taxon>
    </lineage>
</organism>
<dbReference type="Pfam" id="PF19026">
    <property type="entry name" value="UBA_HYPK"/>
    <property type="match status" value="1"/>
</dbReference>
<evidence type="ECO:0000259" key="2">
    <source>
        <dbReference type="Pfam" id="PF19026"/>
    </source>
</evidence>
<dbReference type="OrthoDB" id="285219at2759"/>
<keyword evidence="4" id="KW-1185">Reference proteome</keyword>
<accession>A0A1Y1X3L9</accession>
<dbReference type="InterPro" id="IPR038922">
    <property type="entry name" value="HYPK_UBA"/>
</dbReference>
<dbReference type="AlphaFoldDB" id="A0A1Y1X3L9"/>
<feature type="region of interest" description="Disordered" evidence="1">
    <location>
        <begin position="1"/>
        <end position="30"/>
    </location>
</feature>
<evidence type="ECO:0000313" key="3">
    <source>
        <dbReference type="EMBL" id="ORX80409.1"/>
    </source>
</evidence>
<dbReference type="GO" id="GO:0050821">
    <property type="term" value="P:protein stabilization"/>
    <property type="evidence" value="ECO:0007669"/>
    <property type="project" value="TreeGrafter"/>
</dbReference>
<reference evidence="3 4" key="2">
    <citation type="submission" date="2016-08" db="EMBL/GenBank/DDBJ databases">
        <title>Pervasive Adenine N6-methylation of Active Genes in Fungi.</title>
        <authorList>
            <consortium name="DOE Joint Genome Institute"/>
            <person name="Mondo S.J."/>
            <person name="Dannebaum R.O."/>
            <person name="Kuo R.C."/>
            <person name="Labutti K."/>
            <person name="Haridas S."/>
            <person name="Kuo A."/>
            <person name="Salamov A."/>
            <person name="Ahrendt S.R."/>
            <person name="Lipzen A."/>
            <person name="Sullivan W."/>
            <person name="Andreopoulos W.B."/>
            <person name="Clum A."/>
            <person name="Lindquist E."/>
            <person name="Daum C."/>
            <person name="Ramamoorthy G.K."/>
            <person name="Gryganskyi A."/>
            <person name="Culley D."/>
            <person name="Magnuson J.K."/>
            <person name="James T.Y."/>
            <person name="O'Malley M.A."/>
            <person name="Stajich J.E."/>
            <person name="Spatafora J.W."/>
            <person name="Visel A."/>
            <person name="Grigoriev I.V."/>
        </authorList>
    </citation>
    <scope>NUCLEOTIDE SEQUENCE [LARGE SCALE GENOMIC DNA]</scope>
    <source>
        <strain evidence="3 4">S4</strain>
    </source>
</reference>
<dbReference type="InterPro" id="IPR052617">
    <property type="entry name" value="Huntingtin-int_K"/>
</dbReference>
<sequence length="121" mass="13954">MPKDKKDKNNTESKPEGEEEQKGHQGMATKDMKNITDYFEELTHAHDEDKLNKAISIALEEKKKTKNIIDESKKNQESIKLTKEDIDTVMKEMDVGKAEAEKKLKQNNGDLEATLRYMLEN</sequence>
<dbReference type="PANTHER" id="PTHR31184">
    <property type="entry name" value="HUNTINGTIN-INTERACTING PROTEIN K FAMILY MEMBER"/>
    <property type="match status" value="1"/>
</dbReference>
<evidence type="ECO:0000313" key="4">
    <source>
        <dbReference type="Proteomes" id="UP000193944"/>
    </source>
</evidence>
<dbReference type="CDD" id="cd14361">
    <property type="entry name" value="UBA_HYPK"/>
    <property type="match status" value="1"/>
</dbReference>
<gene>
    <name evidence="3" type="ORF">BCR32DRAFT_268892</name>
</gene>
<feature type="domain" description="Nascent polypeptide-associated complex subunit alpha-like UBA" evidence="2">
    <location>
        <begin position="79"/>
        <end position="119"/>
    </location>
</feature>